<dbReference type="Proteomes" id="UP000188533">
    <property type="component" value="Unassembled WGS sequence"/>
</dbReference>
<dbReference type="InterPro" id="IPR052217">
    <property type="entry name" value="Mito/Peroxisomal_Carrier"/>
</dbReference>
<feature type="repeat" description="Solcar" evidence="12">
    <location>
        <begin position="311"/>
        <end position="429"/>
    </location>
</feature>
<proteinExistence type="inferred from homology"/>
<evidence type="ECO:0000256" key="3">
    <source>
        <dbReference type="ARBA" id="ARBA00022448"/>
    </source>
</evidence>
<feature type="transmembrane region" description="Helical" evidence="15">
    <location>
        <begin position="1184"/>
        <end position="1212"/>
    </location>
</feature>
<evidence type="ECO:0000256" key="2">
    <source>
        <dbReference type="ARBA" id="ARBA00006375"/>
    </source>
</evidence>
<feature type="transmembrane region" description="Helical" evidence="15">
    <location>
        <begin position="510"/>
        <end position="533"/>
    </location>
</feature>
<dbReference type="Pfam" id="PF22251">
    <property type="entry name" value="PFF1_TM"/>
    <property type="match status" value="1"/>
</dbReference>
<feature type="transmembrane region" description="Helical" evidence="15">
    <location>
        <begin position="1224"/>
        <end position="1246"/>
    </location>
</feature>
<dbReference type="GO" id="GO:0006508">
    <property type="term" value="P:proteolysis"/>
    <property type="evidence" value="ECO:0007669"/>
    <property type="project" value="UniProtKB-KW"/>
</dbReference>
<feature type="repeat" description="Solcar" evidence="12">
    <location>
        <begin position="194"/>
        <end position="292"/>
    </location>
</feature>
<dbReference type="Pfam" id="PF22250">
    <property type="entry name" value="PFF1_C"/>
    <property type="match status" value="1"/>
</dbReference>
<dbReference type="InterPro" id="IPR007484">
    <property type="entry name" value="Peptidase_M28"/>
</dbReference>
<comment type="similarity">
    <text evidence="13">Belongs to the peptidase M28 family.</text>
</comment>
<comment type="subcellular location">
    <subcellularLocation>
        <location evidence="1">Membrane</location>
        <topology evidence="1">Multi-pass membrane protein</topology>
    </subcellularLocation>
</comment>
<keyword evidence="7" id="KW-0677">Repeat</keyword>
<keyword evidence="4 13" id="KW-0645">Protease</keyword>
<feature type="transmembrane region" description="Helical" evidence="15">
    <location>
        <begin position="144"/>
        <end position="161"/>
    </location>
</feature>
<feature type="transmembrane region" description="Helical" evidence="15">
    <location>
        <begin position="273"/>
        <end position="296"/>
    </location>
</feature>
<evidence type="ECO:0000256" key="5">
    <source>
        <dbReference type="ARBA" id="ARBA00022692"/>
    </source>
</evidence>
<feature type="region of interest" description="Disordered" evidence="14">
    <location>
        <begin position="75"/>
        <end position="100"/>
    </location>
</feature>
<dbReference type="GO" id="GO:0015217">
    <property type="term" value="F:ADP transmembrane transporter activity"/>
    <property type="evidence" value="ECO:0007669"/>
    <property type="project" value="TreeGrafter"/>
</dbReference>
<dbReference type="GO" id="GO:0016020">
    <property type="term" value="C:membrane"/>
    <property type="evidence" value="ECO:0007669"/>
    <property type="project" value="UniProtKB-SubCell"/>
</dbReference>
<reference evidence="19 20" key="1">
    <citation type="submission" date="2016-08" db="EMBL/GenBank/DDBJ databases">
        <authorList>
            <consortium name="Lentinula edodes genome sequencing consortium"/>
            <person name="Sakamoto Y."/>
            <person name="Nakade K."/>
            <person name="Sato S."/>
            <person name="Yoshida Y."/>
            <person name="Miyazaki K."/>
            <person name="Natsume S."/>
            <person name="Konno N."/>
        </authorList>
    </citation>
    <scope>NUCLEOTIDE SEQUENCE [LARGE SCALE GENOMIC DNA]</scope>
    <source>
        <strain evidence="19 20">NBRC 111202</strain>
    </source>
</reference>
<dbReference type="SUPFAM" id="SSF53187">
    <property type="entry name" value="Zn-dependent exopeptidases"/>
    <property type="match status" value="1"/>
</dbReference>
<protein>
    <recommendedName>
        <fullName evidence="13">Peptide hydrolase</fullName>
        <ecNumber evidence="13">3.4.-.-</ecNumber>
    </recommendedName>
</protein>
<dbReference type="PROSITE" id="PS50920">
    <property type="entry name" value="SOLCAR"/>
    <property type="match status" value="2"/>
</dbReference>
<evidence type="ECO:0000256" key="1">
    <source>
        <dbReference type="ARBA" id="ARBA00004141"/>
    </source>
</evidence>
<dbReference type="InterPro" id="IPR048024">
    <property type="entry name" value="Fxna-like_M28_dom"/>
</dbReference>
<feature type="transmembrane region" description="Helical" evidence="15">
    <location>
        <begin position="886"/>
        <end position="911"/>
    </location>
</feature>
<evidence type="ECO:0000313" key="20">
    <source>
        <dbReference type="Proteomes" id="UP000188533"/>
    </source>
</evidence>
<dbReference type="Pfam" id="PF00153">
    <property type="entry name" value="Mito_carr"/>
    <property type="match status" value="3"/>
</dbReference>
<feature type="domain" description="Vacuolar membrane protease transmembrane" evidence="18">
    <location>
        <begin position="1143"/>
        <end position="1245"/>
    </location>
</feature>
<evidence type="ECO:0000256" key="11">
    <source>
        <dbReference type="ARBA" id="ARBA00023136"/>
    </source>
</evidence>
<keyword evidence="20" id="KW-1185">Reference proteome</keyword>
<keyword evidence="3" id="KW-0813">Transport</keyword>
<feature type="transmembrane region" description="Helical" evidence="15">
    <location>
        <begin position="1021"/>
        <end position="1039"/>
    </location>
</feature>
<sequence>MKESLGNDRFSLKIFKFQTIRNPVKILNSTRPTHYSIQPLGNSSSSVGDHGIYPSTPRPSRGWRFTTRVQLSSPADTGLNANVQRSGKGKQKEREQENALDLKSPHVFTKRLETSTQFKAVRILRSIIQSDGVRALYDGLMTDTASALISNFFYFYIYSFLRKLLIRRIAGSQSSSTSPLKGSSSTKPLTSIKLAVWQDLALGFMSGVASRAVSMPLSIITLRLQTGRHEDSYESGMVNQEPEARGNAVIQTVKKIYEEQGFSGFWRGFNTSILLSLNPSITLAFFQLFRRLLALIRRRHSNSQPVVIMDPTPGEAFFGGAISNSIAVTLLYPLILSKTRLQASRSRSTNSFGSESQSTSRPKTLGAVMLDAYYGRYHHGTSSIRSTSDKQVRRASGINGLYQGLEMQILKGFLNQGVTFLVKGRIEQLLIEAYMRHKRLGASNLSTIPNLPLPTISMPFSNDPHRSLEAWNIVEHVGRRYSWSGLDLHVVTVIMYLTDKIRLAFARTTGFLTIPVTVLLVLVYLAVALSTLITDQLPSVPSASTLHSHYGGLNVTEAYRDLQIIAARPHPYHSHANDIVREYLLQRLRNVRLQSGSRDNFIIDDDVITNGSWSSSFGVSGSGNYFEGNNILVKIRGTAEAESSNLAHPPLPAVLFSAHYDCVSTASGAVDDGIGVVTLLQLIQYFATHPPRRDVLFNINNGEEDGLNGAHILLEHPWIKNTSHIEYTNLFGSTFLNLEGAGSGGRPLMFRGTDHGSVKSWRNVETPHANIISAEAFNLGLIRSSTDYTVYNSRFAAPDPLDAAKFAPLRGLDFAFYRGRSKYHTKYDALPYIEGGEKALWAMLQPASAGGIALANDNNVSPDVNEKAVYFELFNSVLILLRLADLLTINITALIVGPIVLILLAVSESALARSRAAKRQRATFSPSVVHPAELETESAASQMLSPGGTVVEDTPSENEEDEPHESETGWTKAKRRFNTSSRVLWKHGRYWVALIIAIGAQIALVVGFVNLNPFIVHGYPSIPILSSFALSILVLALVLSPPLINDHARIQVLSQAPITTNVPAWESFRTLVVHSYILSWLLVVLSTISITQFGLGGILYMASACNGLTWLAAVLCGIAGCFGVAETAELRLVHVFRDDTDVAEQEQEETEVNERTPLVGRKHLRVIKNKSKSGVDPVENPRPYVLWILVLLIYVPFPLILISHIAIFLITSVSQTMIDGSPAVTVYAVISLISLIASLPAIPFIGARRVHRYLFWILGLVWVVCIALAWIPWSGPWAGSVEGFEGGLFPFSEDAPLKVFFQQKELHRNNSRACRIYFDQPVEKFRVRTVDVESDVEVNNEVDDEASWGVQRGFGSDHYNMLRLWTRAWGKKFVVDVQWSNQFSFAGQYTTETNSSQKSFFGETTTHTGRVACEWAEYESGMVGMGLYGLLDWLYFLKQHSSDAIEVVLTLLQRYEVGRIDSEKEPFEYIVLFLLSPDIHLS</sequence>
<dbReference type="Gene3D" id="1.50.40.10">
    <property type="entry name" value="Mitochondrial carrier domain"/>
    <property type="match status" value="1"/>
</dbReference>
<evidence type="ECO:0000256" key="10">
    <source>
        <dbReference type="ARBA" id="ARBA00022989"/>
    </source>
</evidence>
<dbReference type="Gene3D" id="3.40.630.10">
    <property type="entry name" value="Zn peptidases"/>
    <property type="match status" value="1"/>
</dbReference>
<dbReference type="STRING" id="5353.A0A1Q3DWC5"/>
<feature type="compositionally biased region" description="Acidic residues" evidence="14">
    <location>
        <begin position="954"/>
        <end position="964"/>
    </location>
</feature>
<gene>
    <name evidence="19" type="ORF">LENED_000741</name>
</gene>
<dbReference type="EC" id="3.4.-.-" evidence="13"/>
<evidence type="ECO:0000256" key="14">
    <source>
        <dbReference type="SAM" id="MobiDB-lite"/>
    </source>
</evidence>
<keyword evidence="5 12" id="KW-0812">Transmembrane</keyword>
<feature type="domain" description="Vacuolar membrane protease C-terminal" evidence="17">
    <location>
        <begin position="1295"/>
        <end position="1422"/>
    </location>
</feature>
<dbReference type="GO" id="GO:0046872">
    <property type="term" value="F:metal ion binding"/>
    <property type="evidence" value="ECO:0007669"/>
    <property type="project" value="UniProtKB-KW"/>
</dbReference>
<dbReference type="InterPro" id="IPR018108">
    <property type="entry name" value="MCP_transmembrane"/>
</dbReference>
<evidence type="ECO:0000256" key="8">
    <source>
        <dbReference type="ARBA" id="ARBA00022801"/>
    </source>
</evidence>
<feature type="transmembrane region" description="Helical" evidence="15">
    <location>
        <begin position="1108"/>
        <end position="1128"/>
    </location>
</feature>
<organism evidence="19 20">
    <name type="scientific">Lentinula edodes</name>
    <name type="common">Shiitake mushroom</name>
    <name type="synonym">Lentinus edodes</name>
    <dbReference type="NCBI Taxonomy" id="5353"/>
    <lineage>
        <taxon>Eukaryota</taxon>
        <taxon>Fungi</taxon>
        <taxon>Dikarya</taxon>
        <taxon>Basidiomycota</taxon>
        <taxon>Agaricomycotina</taxon>
        <taxon>Agaricomycetes</taxon>
        <taxon>Agaricomycetidae</taxon>
        <taxon>Agaricales</taxon>
        <taxon>Marasmiineae</taxon>
        <taxon>Omphalotaceae</taxon>
        <taxon>Lentinula</taxon>
    </lineage>
</organism>
<feature type="region of interest" description="Disordered" evidence="14">
    <location>
        <begin position="937"/>
        <end position="972"/>
    </location>
</feature>
<evidence type="ECO:0000259" key="17">
    <source>
        <dbReference type="Pfam" id="PF22250"/>
    </source>
</evidence>
<comment type="caution">
    <text evidence="19">The sequence shown here is derived from an EMBL/GenBank/DDBJ whole genome shotgun (WGS) entry which is preliminary data.</text>
</comment>
<dbReference type="InterPro" id="IPR023395">
    <property type="entry name" value="MCP_dom_sf"/>
</dbReference>
<dbReference type="EMBL" id="BDGU01000012">
    <property type="protein sequence ID" value="GAV99297.1"/>
    <property type="molecule type" value="Genomic_DNA"/>
</dbReference>
<reference evidence="19 20" key="2">
    <citation type="submission" date="2017-02" db="EMBL/GenBank/DDBJ databases">
        <title>A genome survey and senescence transcriptome analysis in Lentinula edodes.</title>
        <authorList>
            <person name="Sakamoto Y."/>
            <person name="Nakade K."/>
            <person name="Sato S."/>
            <person name="Yoshida Y."/>
            <person name="Miyazaki K."/>
            <person name="Natsume S."/>
            <person name="Konno N."/>
        </authorList>
    </citation>
    <scope>NUCLEOTIDE SEQUENCE [LARGE SCALE GENOMIC DNA]</scope>
    <source>
        <strain evidence="19 20">NBRC 111202</strain>
    </source>
</reference>
<dbReference type="GO" id="GO:0008233">
    <property type="term" value="F:peptidase activity"/>
    <property type="evidence" value="ECO:0007669"/>
    <property type="project" value="UniProtKB-KW"/>
</dbReference>
<dbReference type="PANTHER" id="PTHR45939:SF2">
    <property type="entry name" value="CARRIER PROTEIN, PUTATIVE (AFU_ORTHOLOGUE AFUA_2G13870)-RELATED"/>
    <property type="match status" value="1"/>
</dbReference>
<feature type="domain" description="Peptidase M28" evidence="16">
    <location>
        <begin position="653"/>
        <end position="836"/>
    </location>
</feature>
<evidence type="ECO:0000259" key="18">
    <source>
        <dbReference type="Pfam" id="PF22251"/>
    </source>
</evidence>
<name>A0A1Q3DWC5_LENED</name>
<feature type="transmembrane region" description="Helical" evidence="15">
    <location>
        <begin position="316"/>
        <end position="336"/>
    </location>
</feature>
<dbReference type="SUPFAM" id="SSF103506">
    <property type="entry name" value="Mitochondrial carrier"/>
    <property type="match status" value="1"/>
</dbReference>
<keyword evidence="11 12" id="KW-0472">Membrane</keyword>
<evidence type="ECO:0000256" key="6">
    <source>
        <dbReference type="ARBA" id="ARBA00022723"/>
    </source>
</evidence>
<dbReference type="PANTHER" id="PTHR45939">
    <property type="entry name" value="PEROXISOMAL MEMBRANE PROTEIN PMP34-RELATED"/>
    <property type="match status" value="1"/>
</dbReference>
<feature type="transmembrane region" description="Helical" evidence="15">
    <location>
        <begin position="990"/>
        <end position="1009"/>
    </location>
</feature>
<feature type="compositionally biased region" description="Polar residues" evidence="14">
    <location>
        <begin position="75"/>
        <end position="85"/>
    </location>
</feature>
<evidence type="ECO:0000256" key="15">
    <source>
        <dbReference type="SAM" id="Phobius"/>
    </source>
</evidence>
<evidence type="ECO:0000256" key="7">
    <source>
        <dbReference type="ARBA" id="ARBA00022737"/>
    </source>
</evidence>
<dbReference type="CDD" id="cd03875">
    <property type="entry name" value="M28_Fxna_like"/>
    <property type="match status" value="1"/>
</dbReference>
<evidence type="ECO:0000256" key="12">
    <source>
        <dbReference type="PROSITE-ProRule" id="PRU00282"/>
    </source>
</evidence>
<dbReference type="Pfam" id="PF04389">
    <property type="entry name" value="Peptidase_M28"/>
    <property type="match status" value="1"/>
</dbReference>
<feature type="transmembrane region" description="Helical" evidence="15">
    <location>
        <begin position="1253"/>
        <end position="1273"/>
    </location>
</feature>
<evidence type="ECO:0000256" key="13">
    <source>
        <dbReference type="RuleBase" id="RU361240"/>
    </source>
</evidence>
<accession>A0A1Q3DWC5</accession>
<dbReference type="InterPro" id="IPR053976">
    <property type="entry name" value="PFF1_TM"/>
</dbReference>
<keyword evidence="10 15" id="KW-1133">Transmembrane helix</keyword>
<feature type="transmembrane region" description="Helical" evidence="15">
    <location>
        <begin position="1077"/>
        <end position="1102"/>
    </location>
</feature>
<keyword evidence="6 13" id="KW-0479">Metal-binding</keyword>
<evidence type="ECO:0000259" key="16">
    <source>
        <dbReference type="Pfam" id="PF04389"/>
    </source>
</evidence>
<comment type="similarity">
    <text evidence="2">Belongs to the mitochondrial carrier (TC 2.A.29) family.</text>
</comment>
<keyword evidence="8 13" id="KW-0378">Hydrolase</keyword>
<evidence type="ECO:0000256" key="4">
    <source>
        <dbReference type="ARBA" id="ARBA00022670"/>
    </source>
</evidence>
<dbReference type="InterPro" id="IPR053975">
    <property type="entry name" value="PFF1_C"/>
</dbReference>
<evidence type="ECO:0000256" key="9">
    <source>
        <dbReference type="ARBA" id="ARBA00022833"/>
    </source>
</evidence>
<evidence type="ECO:0000313" key="19">
    <source>
        <dbReference type="EMBL" id="GAV99297.1"/>
    </source>
</evidence>
<keyword evidence="9 13" id="KW-0862">Zinc</keyword>